<dbReference type="FunFam" id="3.30.420.10:FF:000004">
    <property type="entry name" value="DNA polymerase"/>
    <property type="match status" value="1"/>
</dbReference>
<keyword evidence="14 21" id="KW-0239">DNA-directed DNA polymerase</keyword>
<comment type="similarity">
    <text evidence="3 21">Belongs to the DNA polymerase type-B family.</text>
</comment>
<evidence type="ECO:0000256" key="11">
    <source>
        <dbReference type="ARBA" id="ARBA00022801"/>
    </source>
</evidence>
<keyword evidence="10 21" id="KW-0863">Zinc-finger</keyword>
<dbReference type="PANTHER" id="PTHR10322">
    <property type="entry name" value="DNA POLYMERASE CATALYTIC SUBUNIT"/>
    <property type="match status" value="1"/>
</dbReference>
<evidence type="ECO:0000256" key="3">
    <source>
        <dbReference type="ARBA" id="ARBA00005755"/>
    </source>
</evidence>
<keyword evidence="18 21" id="KW-0539">Nucleus</keyword>
<dbReference type="Gene3D" id="3.90.1600.10">
    <property type="entry name" value="Palm domain of DNA polymerase"/>
    <property type="match status" value="1"/>
</dbReference>
<keyword evidence="11" id="KW-0378">Hydrolase</keyword>
<dbReference type="FunFam" id="1.10.132.60:FF:000001">
    <property type="entry name" value="DNA polymerase"/>
    <property type="match status" value="1"/>
</dbReference>
<feature type="region of interest" description="Disordered" evidence="22">
    <location>
        <begin position="1"/>
        <end position="54"/>
    </location>
</feature>
<dbReference type="GO" id="GO:0051539">
    <property type="term" value="F:4 iron, 4 sulfur cluster binding"/>
    <property type="evidence" value="ECO:0007669"/>
    <property type="project" value="UniProtKB-KW"/>
</dbReference>
<dbReference type="EMBL" id="JABCYN010000036">
    <property type="protein sequence ID" value="KAF6008417.1"/>
    <property type="molecule type" value="Genomic_DNA"/>
</dbReference>
<dbReference type="CDD" id="cd05533">
    <property type="entry name" value="POLBc_delta"/>
    <property type="match status" value="1"/>
</dbReference>
<dbReference type="Pfam" id="PF14260">
    <property type="entry name" value="zf-C4pol"/>
    <property type="match status" value="1"/>
</dbReference>
<dbReference type="GO" id="GO:0008296">
    <property type="term" value="F:3'-5'-DNA exonuclease activity"/>
    <property type="evidence" value="ECO:0007669"/>
    <property type="project" value="TreeGrafter"/>
</dbReference>
<keyword evidence="7 21" id="KW-0235">DNA replication</keyword>
<dbReference type="InterPro" id="IPR006172">
    <property type="entry name" value="DNA-dir_DNA_pol_B"/>
</dbReference>
<dbReference type="InterPro" id="IPR050240">
    <property type="entry name" value="DNA_pol_type-B"/>
</dbReference>
<evidence type="ECO:0000256" key="12">
    <source>
        <dbReference type="ARBA" id="ARBA00022833"/>
    </source>
</evidence>
<dbReference type="GO" id="GO:0003677">
    <property type="term" value="F:DNA binding"/>
    <property type="evidence" value="ECO:0007669"/>
    <property type="project" value="UniProtKB-KW"/>
</dbReference>
<dbReference type="AlphaFoldDB" id="A0A7D9CV91"/>
<dbReference type="SUPFAM" id="SSF53098">
    <property type="entry name" value="Ribonuclease H-like"/>
    <property type="match status" value="1"/>
</dbReference>
<feature type="domain" description="DNA-directed DNA polymerase family B exonuclease" evidence="24">
    <location>
        <begin position="253"/>
        <end position="486"/>
    </location>
</feature>
<keyword evidence="8" id="KW-0540">Nuclease</keyword>
<evidence type="ECO:0000313" key="26">
    <source>
        <dbReference type="EMBL" id="KAF6008417.1"/>
    </source>
</evidence>
<accession>A0A7D9CV91</accession>
<dbReference type="EMBL" id="CABFWN010000001">
    <property type="protein sequence ID" value="VUG16495.1"/>
    <property type="molecule type" value="Genomic_DNA"/>
</dbReference>
<dbReference type="Proteomes" id="UP000478008">
    <property type="component" value="Unassembled WGS sequence"/>
</dbReference>
<feature type="compositionally biased region" description="Basic and acidic residues" evidence="22">
    <location>
        <begin position="1"/>
        <end position="45"/>
    </location>
</feature>
<evidence type="ECO:0000256" key="18">
    <source>
        <dbReference type="ARBA" id="ARBA00023242"/>
    </source>
</evidence>
<evidence type="ECO:0000256" key="5">
    <source>
        <dbReference type="ARBA" id="ARBA00022679"/>
    </source>
</evidence>
<evidence type="ECO:0000256" key="21">
    <source>
        <dbReference type="RuleBase" id="RU000442"/>
    </source>
</evidence>
<reference evidence="27 28" key="1">
    <citation type="submission" date="2019-07" db="EMBL/GenBank/DDBJ databases">
        <authorList>
            <person name="Friedrich A."/>
            <person name="Schacherer J."/>
        </authorList>
    </citation>
    <scope>NUCLEOTIDE SEQUENCE [LARGE SCALE GENOMIC DNA]</scope>
</reference>
<organism evidence="27 28">
    <name type="scientific">Dekkera bruxellensis</name>
    <name type="common">Brettanomyces custersii</name>
    <dbReference type="NCBI Taxonomy" id="5007"/>
    <lineage>
        <taxon>Eukaryota</taxon>
        <taxon>Fungi</taxon>
        <taxon>Dikarya</taxon>
        <taxon>Ascomycota</taxon>
        <taxon>Saccharomycotina</taxon>
        <taxon>Pichiomycetes</taxon>
        <taxon>Pichiales</taxon>
        <taxon>Pichiaceae</taxon>
        <taxon>Brettanomyces</taxon>
    </lineage>
</organism>
<comment type="function">
    <text evidence="20">Catalytic component of DNA polymerase delta (DNA polymerase III) which participates in chromosomal DNA replication. Required during synthesis of the lagging DNA strands at the replication fork, binds at/or near replication origins and moves along DNA with the replication fork. Participates in leading strand synthesis during replication initiation and termination. Has 3'-5' proofreading exonuclease activity that corrects errors arising during DNA replication.</text>
</comment>
<evidence type="ECO:0000256" key="2">
    <source>
        <dbReference type="ARBA" id="ARBA00004123"/>
    </source>
</evidence>
<dbReference type="Pfam" id="PF00136">
    <property type="entry name" value="DNA_pol_B"/>
    <property type="match status" value="1"/>
</dbReference>
<dbReference type="GO" id="GO:0008270">
    <property type="term" value="F:zinc ion binding"/>
    <property type="evidence" value="ECO:0007669"/>
    <property type="project" value="UniProtKB-KW"/>
</dbReference>
<feature type="domain" description="C4-type zinc-finger of DNA polymerase delta" evidence="25">
    <location>
        <begin position="1018"/>
        <end position="1088"/>
    </location>
</feature>
<dbReference type="InterPro" id="IPR012337">
    <property type="entry name" value="RNaseH-like_sf"/>
</dbReference>
<evidence type="ECO:0000256" key="13">
    <source>
        <dbReference type="ARBA" id="ARBA00022839"/>
    </source>
</evidence>
<dbReference type="PANTHER" id="PTHR10322:SF23">
    <property type="entry name" value="DNA POLYMERASE DELTA CATALYTIC SUBUNIT"/>
    <property type="match status" value="1"/>
</dbReference>
<dbReference type="Gene3D" id="2.40.50.730">
    <property type="match status" value="2"/>
</dbReference>
<evidence type="ECO:0000256" key="1">
    <source>
        <dbReference type="ARBA" id="ARBA00001966"/>
    </source>
</evidence>
<comment type="cofactor">
    <cofactor evidence="1 21">
        <name>[4Fe-4S] cluster</name>
        <dbReference type="ChEBI" id="CHEBI:49883"/>
    </cofactor>
</comment>
<evidence type="ECO:0000313" key="27">
    <source>
        <dbReference type="EMBL" id="VUG16495.1"/>
    </source>
</evidence>
<keyword evidence="9 21" id="KW-0479">Metal-binding</keyword>
<dbReference type="InterPro" id="IPR036397">
    <property type="entry name" value="RNaseH_sf"/>
</dbReference>
<evidence type="ECO:0000256" key="6">
    <source>
        <dbReference type="ARBA" id="ARBA00022695"/>
    </source>
</evidence>
<dbReference type="InterPro" id="IPR025687">
    <property type="entry name" value="Znf-C4pol"/>
</dbReference>
<gene>
    <name evidence="27" type="primary">POL3</name>
    <name evidence="27" type="ORF">DEBR0S1_18118G</name>
    <name evidence="26" type="ORF">HII12_004166</name>
</gene>
<keyword evidence="17 21" id="KW-0238">DNA-binding</keyword>
<evidence type="ECO:0000313" key="28">
    <source>
        <dbReference type="Proteomes" id="UP000478008"/>
    </source>
</evidence>
<keyword evidence="6 21" id="KW-0548">Nucleotidyltransferase</keyword>
<keyword evidence="28" id="KW-1185">Reference proteome</keyword>
<feature type="domain" description="DNA-directed DNA polymerase family B multifunctional" evidence="23">
    <location>
        <begin position="550"/>
        <end position="980"/>
    </location>
</feature>
<evidence type="ECO:0000256" key="19">
    <source>
        <dbReference type="ARBA" id="ARBA00049244"/>
    </source>
</evidence>
<comment type="catalytic activity">
    <reaction evidence="19 21">
        <text>DNA(n) + a 2'-deoxyribonucleoside 5'-triphosphate = DNA(n+1) + diphosphate</text>
        <dbReference type="Rhea" id="RHEA:22508"/>
        <dbReference type="Rhea" id="RHEA-COMP:17339"/>
        <dbReference type="Rhea" id="RHEA-COMP:17340"/>
        <dbReference type="ChEBI" id="CHEBI:33019"/>
        <dbReference type="ChEBI" id="CHEBI:61560"/>
        <dbReference type="ChEBI" id="CHEBI:173112"/>
        <dbReference type="EC" id="2.7.7.7"/>
    </reaction>
</comment>
<dbReference type="FunFam" id="1.10.287.690:FF:000001">
    <property type="entry name" value="DNA polymerase"/>
    <property type="match status" value="1"/>
</dbReference>
<evidence type="ECO:0000256" key="7">
    <source>
        <dbReference type="ARBA" id="ARBA00022705"/>
    </source>
</evidence>
<dbReference type="Gene3D" id="1.10.132.60">
    <property type="entry name" value="DNA polymerase family B, C-terminal domain"/>
    <property type="match status" value="1"/>
</dbReference>
<dbReference type="InterPro" id="IPR043502">
    <property type="entry name" value="DNA/RNA_pol_sf"/>
</dbReference>
<name>A0A7D9CV91_DEKBR</name>
<evidence type="ECO:0000256" key="20">
    <source>
        <dbReference type="ARBA" id="ARBA00055225"/>
    </source>
</evidence>
<dbReference type="Gene3D" id="1.10.287.690">
    <property type="entry name" value="Helix hairpin bin"/>
    <property type="match status" value="1"/>
</dbReference>
<keyword evidence="15 21" id="KW-0408">Iron</keyword>
<dbReference type="InterPro" id="IPR042087">
    <property type="entry name" value="DNA_pol_B_thumb"/>
</dbReference>
<evidence type="ECO:0000256" key="17">
    <source>
        <dbReference type="ARBA" id="ARBA00023125"/>
    </source>
</evidence>
<dbReference type="GO" id="GO:0006287">
    <property type="term" value="P:base-excision repair, gap-filling"/>
    <property type="evidence" value="ECO:0007669"/>
    <property type="project" value="TreeGrafter"/>
</dbReference>
<keyword evidence="4 21" id="KW-0004">4Fe-4S</keyword>
<dbReference type="Proteomes" id="UP000568158">
    <property type="component" value="Unassembled WGS sequence"/>
</dbReference>
<evidence type="ECO:0000259" key="23">
    <source>
        <dbReference type="Pfam" id="PF00136"/>
    </source>
</evidence>
<reference evidence="26 29" key="2">
    <citation type="journal article" date="2020" name="Appl. Microbiol. Biotechnol.">
        <title>Targeted gene deletion in Brettanomyces bruxellensis with an expression-free CRISPR-Cas9 system.</title>
        <authorList>
            <person name="Varela C."/>
            <person name="Bartel C."/>
            <person name="Onetto C."/>
            <person name="Borneman A."/>
        </authorList>
    </citation>
    <scope>NUCLEOTIDE SEQUENCE [LARGE SCALE GENOMIC DNA]</scope>
    <source>
        <strain evidence="26 29">AWRI1613</strain>
    </source>
</reference>
<dbReference type="InterPro" id="IPR006134">
    <property type="entry name" value="DNA-dir_DNA_pol_B_multi_dom"/>
</dbReference>
<evidence type="ECO:0000256" key="10">
    <source>
        <dbReference type="ARBA" id="ARBA00022771"/>
    </source>
</evidence>
<keyword evidence="16 21" id="KW-0411">Iron-sulfur</keyword>
<protein>
    <recommendedName>
        <fullName evidence="21">DNA polymerase</fullName>
        <ecNumber evidence="21">2.7.7.7</ecNumber>
    </recommendedName>
</protein>
<evidence type="ECO:0000256" key="9">
    <source>
        <dbReference type="ARBA" id="ARBA00022723"/>
    </source>
</evidence>
<dbReference type="GO" id="GO:0003887">
    <property type="term" value="F:DNA-directed DNA polymerase activity"/>
    <property type="evidence" value="ECO:0007669"/>
    <property type="project" value="UniProtKB-KW"/>
</dbReference>
<evidence type="ECO:0000256" key="22">
    <source>
        <dbReference type="SAM" id="MobiDB-lite"/>
    </source>
</evidence>
<dbReference type="PROSITE" id="PS00116">
    <property type="entry name" value="DNA_POLYMERASE_B"/>
    <property type="match status" value="1"/>
</dbReference>
<dbReference type="CDD" id="cd05777">
    <property type="entry name" value="DNA_polB_delta_exo"/>
    <property type="match status" value="1"/>
</dbReference>
<dbReference type="NCBIfam" id="TIGR00592">
    <property type="entry name" value="pol2"/>
    <property type="match status" value="1"/>
</dbReference>
<evidence type="ECO:0000256" key="14">
    <source>
        <dbReference type="ARBA" id="ARBA00022932"/>
    </source>
</evidence>
<keyword evidence="5 21" id="KW-0808">Transferase</keyword>
<evidence type="ECO:0000313" key="29">
    <source>
        <dbReference type="Proteomes" id="UP000568158"/>
    </source>
</evidence>
<evidence type="ECO:0000256" key="8">
    <source>
        <dbReference type="ARBA" id="ARBA00022722"/>
    </source>
</evidence>
<dbReference type="InterPro" id="IPR017964">
    <property type="entry name" value="DNA-dir_DNA_pol_B_CS"/>
</dbReference>
<proteinExistence type="inferred from homology"/>
<comment type="subcellular location">
    <subcellularLocation>
        <location evidence="2 21">Nucleus</location>
    </subcellularLocation>
</comment>
<dbReference type="GO" id="GO:0045004">
    <property type="term" value="P:DNA replication proofreading"/>
    <property type="evidence" value="ECO:0007669"/>
    <property type="project" value="TreeGrafter"/>
</dbReference>
<dbReference type="SMART" id="SM00486">
    <property type="entry name" value="POLBc"/>
    <property type="match status" value="1"/>
</dbReference>
<evidence type="ECO:0000259" key="25">
    <source>
        <dbReference type="Pfam" id="PF14260"/>
    </source>
</evidence>
<dbReference type="GO" id="GO:0043625">
    <property type="term" value="C:delta DNA polymerase complex"/>
    <property type="evidence" value="ECO:0007669"/>
    <property type="project" value="UniProtKB-ARBA"/>
</dbReference>
<evidence type="ECO:0000256" key="15">
    <source>
        <dbReference type="ARBA" id="ARBA00023004"/>
    </source>
</evidence>
<dbReference type="Pfam" id="PF03104">
    <property type="entry name" value="DNA_pol_B_exo1"/>
    <property type="match status" value="1"/>
</dbReference>
<evidence type="ECO:0000259" key="24">
    <source>
        <dbReference type="Pfam" id="PF03104"/>
    </source>
</evidence>
<dbReference type="GO" id="GO:0006297">
    <property type="term" value="P:nucleotide-excision repair, DNA gap filling"/>
    <property type="evidence" value="ECO:0007669"/>
    <property type="project" value="TreeGrafter"/>
</dbReference>
<dbReference type="InterPro" id="IPR023211">
    <property type="entry name" value="DNA_pol_palm_dom_sf"/>
</dbReference>
<keyword evidence="12 21" id="KW-0862">Zinc</keyword>
<dbReference type="SUPFAM" id="SSF56672">
    <property type="entry name" value="DNA/RNA polymerases"/>
    <property type="match status" value="1"/>
</dbReference>
<evidence type="ECO:0000256" key="4">
    <source>
        <dbReference type="ARBA" id="ARBA00022485"/>
    </source>
</evidence>
<dbReference type="GO" id="GO:0000166">
    <property type="term" value="F:nucleotide binding"/>
    <property type="evidence" value="ECO:0007669"/>
    <property type="project" value="InterPro"/>
</dbReference>
<keyword evidence="13" id="KW-0269">Exonuclease</keyword>
<dbReference type="EC" id="2.7.7.7" evidence="21"/>
<sequence length="1110" mass="126673">MSEKRKEHESGAENEVKNEVAEKRSIAKSNDETRAIKRRHTEGQTDRCVGSEIPSHGFKIPVHETFSTKKLHRKLTSKQVDNEPSTFEKELVRMSKLDGKGNAEGEASQEWGRPVLPAIDPAEYDIVFQQLDADETIIDGYSAARFFGVTNEGHSVLCKVVGFRHYFYAPVPKGFGPGDLGEFRRYMEANYQGIVDVKIAKKESIWGFNNNVKLPFFKVVVDNARHIGRVRAGFERGEVQFKGLFQPAGQMTFDNVQYLLRLMIDCHIVGMGWLTAPRGKYELVGAAERESTCQIEIKVSYKDLISHAAEGKWQKTAPLRVMSFDIECSGRKGIFPEPEHDAVIQIANVVSRVGEKVPFVRNVFTVKKCSRIVGSDTFCFDSEREMLMAWRQFVVQVDPDVMIGYNICNFDFPYLLNRAIALGEEKFAYFGRLTRSRQEVKDAVFSSRAYGTRESKTVNIEGRMQLDLFQFIQREYKLRSYSLNAVSSHFLGEQKEDVPHSIITQLQNGTPETRRRLAVYCLKDSYLPLRLMEKLMCLVNYTEMARVTGVPFSFLLSRGQQIKVISQLFRKCLELDIVIPNMKSENVNEEYEGATVISPARGYYDVPIATLDFASLYPSIMMAHNVCYTTLVDRATIDRLQLKENVDYEVSPKGDCFVTAARRLGILPTILKELLSARKKAKKAMKAEKDPFKKQVLNGRQLALKISANSVYGFTGATIGKLPCLAISSSVTAWGRKMIAKTQETVLQKYNIKNGYKYDSLIVYGDTDSVMVRFGYPDMETCFRLGQEAADYVTTKFKAPIKLEFEKVYFPYLLINKKRYAGLWWTQLDHFDKMDTKGIESVRRDNCRLVQNVVTRVLELILEDRDVKSAQEFVRRTIADLLQNRVDLSQLVITKQLSRQDYAAKQPHVELADRMRKRDPGSAPTVGDRVAYVIIKTAGDRNWEKSEDPLYVLENSLPIDTKYYLENQLSKPLIRIFEPILGEHKARDLLTGSHTRTVRVASAKSGGLMRFTRRSNTCRSCKAPIPASQMLCANCRPLSAQFYARDLANLNALQAKFNKLWTQCQRCQGSLHQQVLCTNRDCPIFYMRKKVQKDVLAQASELRNWDAIEW</sequence>
<dbReference type="FunFam" id="2.40.50.730:FF:000004">
    <property type="entry name" value="DNA polymerase"/>
    <property type="match status" value="1"/>
</dbReference>
<dbReference type="Gene3D" id="3.30.420.10">
    <property type="entry name" value="Ribonuclease H-like superfamily/Ribonuclease H"/>
    <property type="match status" value="1"/>
</dbReference>
<dbReference type="PRINTS" id="PR00106">
    <property type="entry name" value="DNAPOLB"/>
</dbReference>
<evidence type="ECO:0000256" key="16">
    <source>
        <dbReference type="ARBA" id="ARBA00023014"/>
    </source>
</evidence>
<dbReference type="InterPro" id="IPR006133">
    <property type="entry name" value="DNA-dir_DNA_pol_B_exonuc"/>
</dbReference>